<dbReference type="SMART" id="SM00342">
    <property type="entry name" value="HTH_ARAC"/>
    <property type="match status" value="1"/>
</dbReference>
<gene>
    <name evidence="5" type="ORF">MUA00_10190</name>
</gene>
<evidence type="ECO:0000313" key="5">
    <source>
        <dbReference type="EMBL" id="MCT4702161.1"/>
    </source>
</evidence>
<name>A0A9X2W714_9ENTR</name>
<dbReference type="GO" id="GO:0043565">
    <property type="term" value="F:sequence-specific DNA binding"/>
    <property type="evidence" value="ECO:0007669"/>
    <property type="project" value="InterPro"/>
</dbReference>
<sequence>MTVLNSHQALVISLCEWIEDHLGCGIALPELALISGFSVWYMQSVFRATTGIAIGRYIRERKLTEAVYRLRETDLRVLDIAVEFGFNSQSQFTTLFKKYYGITPQACRQNPHLKLRLTPPLLLAAANVA</sequence>
<reference evidence="5" key="1">
    <citation type="submission" date="2022-03" db="EMBL/GenBank/DDBJ databases">
        <title>Proposal of a novel genus Dryocolo and two novel species.</title>
        <authorList>
            <person name="Maddock D.W."/>
            <person name="Brady C.L."/>
            <person name="Denman S."/>
            <person name="Arnold D."/>
        </authorList>
    </citation>
    <scope>NUCLEOTIDE SEQUENCE</scope>
    <source>
        <strain evidence="5">H6W4</strain>
    </source>
</reference>
<evidence type="ECO:0000259" key="4">
    <source>
        <dbReference type="PROSITE" id="PS01124"/>
    </source>
</evidence>
<dbReference type="PROSITE" id="PS00041">
    <property type="entry name" value="HTH_ARAC_FAMILY_1"/>
    <property type="match status" value="1"/>
</dbReference>
<dbReference type="AlphaFoldDB" id="A0A9X2W714"/>
<dbReference type="Proteomes" id="UP001150641">
    <property type="component" value="Unassembled WGS sequence"/>
</dbReference>
<dbReference type="InterPro" id="IPR050959">
    <property type="entry name" value="MarA-like"/>
</dbReference>
<keyword evidence="6" id="KW-1185">Reference proteome</keyword>
<dbReference type="InterPro" id="IPR009057">
    <property type="entry name" value="Homeodomain-like_sf"/>
</dbReference>
<organism evidence="5 6">
    <name type="scientific">Dryocola boscaweniae</name>
    <dbReference type="NCBI Taxonomy" id="2925397"/>
    <lineage>
        <taxon>Bacteria</taxon>
        <taxon>Pseudomonadati</taxon>
        <taxon>Pseudomonadota</taxon>
        <taxon>Gammaproteobacteria</taxon>
        <taxon>Enterobacterales</taxon>
        <taxon>Enterobacteriaceae</taxon>
        <taxon>Dryocola</taxon>
    </lineage>
</organism>
<dbReference type="Pfam" id="PF12833">
    <property type="entry name" value="HTH_18"/>
    <property type="match status" value="1"/>
</dbReference>
<dbReference type="PANTHER" id="PTHR47504">
    <property type="entry name" value="RIGHT ORIGIN-BINDING PROTEIN"/>
    <property type="match status" value="1"/>
</dbReference>
<dbReference type="InterPro" id="IPR018062">
    <property type="entry name" value="HTH_AraC-typ_CS"/>
</dbReference>
<dbReference type="PRINTS" id="PR00032">
    <property type="entry name" value="HTHARAC"/>
</dbReference>
<dbReference type="Gene3D" id="1.10.10.60">
    <property type="entry name" value="Homeodomain-like"/>
    <property type="match status" value="2"/>
</dbReference>
<dbReference type="GO" id="GO:0003700">
    <property type="term" value="F:DNA-binding transcription factor activity"/>
    <property type="evidence" value="ECO:0007669"/>
    <property type="project" value="InterPro"/>
</dbReference>
<evidence type="ECO:0000313" key="6">
    <source>
        <dbReference type="Proteomes" id="UP001150641"/>
    </source>
</evidence>
<dbReference type="SUPFAM" id="SSF46689">
    <property type="entry name" value="Homeodomain-like"/>
    <property type="match status" value="2"/>
</dbReference>
<protein>
    <submittedName>
        <fullName evidence="5">AraC family transcriptional regulator</fullName>
    </submittedName>
</protein>
<dbReference type="InterPro" id="IPR020449">
    <property type="entry name" value="Tscrpt_reg_AraC-type_HTH"/>
</dbReference>
<feature type="domain" description="HTH araC/xylS-type" evidence="4">
    <location>
        <begin position="12"/>
        <end position="110"/>
    </location>
</feature>
<dbReference type="RefSeq" id="WP_271123015.1">
    <property type="nucleotide sequence ID" value="NZ_JALHAN010000064.1"/>
</dbReference>
<dbReference type="PROSITE" id="PS01124">
    <property type="entry name" value="HTH_ARAC_FAMILY_2"/>
    <property type="match status" value="1"/>
</dbReference>
<dbReference type="PANTHER" id="PTHR47504:SF5">
    <property type="entry name" value="RIGHT ORIGIN-BINDING PROTEIN"/>
    <property type="match status" value="1"/>
</dbReference>
<proteinExistence type="predicted"/>
<keyword evidence="2" id="KW-0238">DNA-binding</keyword>
<comment type="caution">
    <text evidence="5">The sequence shown here is derived from an EMBL/GenBank/DDBJ whole genome shotgun (WGS) entry which is preliminary data.</text>
</comment>
<accession>A0A9X2W714</accession>
<evidence type="ECO:0000256" key="3">
    <source>
        <dbReference type="ARBA" id="ARBA00023163"/>
    </source>
</evidence>
<dbReference type="InterPro" id="IPR018060">
    <property type="entry name" value="HTH_AraC"/>
</dbReference>
<keyword evidence="3" id="KW-0804">Transcription</keyword>
<dbReference type="EMBL" id="JALHAP010000077">
    <property type="protein sequence ID" value="MCT4702161.1"/>
    <property type="molecule type" value="Genomic_DNA"/>
</dbReference>
<keyword evidence="1" id="KW-0805">Transcription regulation</keyword>
<evidence type="ECO:0000256" key="2">
    <source>
        <dbReference type="ARBA" id="ARBA00023125"/>
    </source>
</evidence>
<evidence type="ECO:0000256" key="1">
    <source>
        <dbReference type="ARBA" id="ARBA00023015"/>
    </source>
</evidence>